<gene>
    <name evidence="1" type="ORF">METZ01_LOCUS178447</name>
</gene>
<evidence type="ECO:0000313" key="1">
    <source>
        <dbReference type="EMBL" id="SVB25593.1"/>
    </source>
</evidence>
<protein>
    <submittedName>
        <fullName evidence="1">Uncharacterized protein</fullName>
    </submittedName>
</protein>
<name>A0A382CJT4_9ZZZZ</name>
<organism evidence="1">
    <name type="scientific">marine metagenome</name>
    <dbReference type="NCBI Taxonomy" id="408172"/>
    <lineage>
        <taxon>unclassified sequences</taxon>
        <taxon>metagenomes</taxon>
        <taxon>ecological metagenomes</taxon>
    </lineage>
</organism>
<dbReference type="AlphaFoldDB" id="A0A382CJT4"/>
<sequence>MTLLNIYLYVLKFFLTQLPKRPIFRKARYSDAINTGIGLKQT</sequence>
<reference evidence="1" key="1">
    <citation type="submission" date="2018-05" db="EMBL/GenBank/DDBJ databases">
        <authorList>
            <person name="Lanie J.A."/>
            <person name="Ng W.-L."/>
            <person name="Kazmierczak K.M."/>
            <person name="Andrzejewski T.M."/>
            <person name="Davidsen T.M."/>
            <person name="Wayne K.J."/>
            <person name="Tettelin H."/>
            <person name="Glass J.I."/>
            <person name="Rusch D."/>
            <person name="Podicherti R."/>
            <person name="Tsui H.-C.T."/>
            <person name="Winkler M.E."/>
        </authorList>
    </citation>
    <scope>NUCLEOTIDE SEQUENCE</scope>
</reference>
<proteinExistence type="predicted"/>
<dbReference type="EMBL" id="UINC01034558">
    <property type="protein sequence ID" value="SVB25593.1"/>
    <property type="molecule type" value="Genomic_DNA"/>
</dbReference>
<accession>A0A382CJT4</accession>